<accession>A0A4U0XJU8</accession>
<dbReference type="EMBL" id="NAJN01000279">
    <property type="protein sequence ID" value="TKA75663.1"/>
    <property type="molecule type" value="Genomic_DNA"/>
</dbReference>
<feature type="region of interest" description="Disordered" evidence="1">
    <location>
        <begin position="90"/>
        <end position="134"/>
    </location>
</feature>
<evidence type="ECO:0000256" key="1">
    <source>
        <dbReference type="SAM" id="MobiDB-lite"/>
    </source>
</evidence>
<comment type="caution">
    <text evidence="2">The sequence shown here is derived from an EMBL/GenBank/DDBJ whole genome shotgun (WGS) entry which is preliminary data.</text>
</comment>
<name>A0A4U0XJU8_9PEZI</name>
<evidence type="ECO:0000313" key="3">
    <source>
        <dbReference type="Proteomes" id="UP000308768"/>
    </source>
</evidence>
<gene>
    <name evidence="2" type="ORF">B0A49_04017</name>
</gene>
<dbReference type="AlphaFoldDB" id="A0A4U0XJU8"/>
<dbReference type="Proteomes" id="UP000308768">
    <property type="component" value="Unassembled WGS sequence"/>
</dbReference>
<keyword evidence="3" id="KW-1185">Reference proteome</keyword>
<evidence type="ECO:0000313" key="2">
    <source>
        <dbReference type="EMBL" id="TKA75663.1"/>
    </source>
</evidence>
<organism evidence="2 3">
    <name type="scientific">Cryomyces minteri</name>
    <dbReference type="NCBI Taxonomy" id="331657"/>
    <lineage>
        <taxon>Eukaryota</taxon>
        <taxon>Fungi</taxon>
        <taxon>Dikarya</taxon>
        <taxon>Ascomycota</taxon>
        <taxon>Pezizomycotina</taxon>
        <taxon>Dothideomycetes</taxon>
        <taxon>Dothideomycetes incertae sedis</taxon>
        <taxon>Cryomyces</taxon>
    </lineage>
</organism>
<feature type="compositionally biased region" description="Polar residues" evidence="1">
    <location>
        <begin position="112"/>
        <end position="134"/>
    </location>
</feature>
<sequence length="134" mass="14910">MSTPDEPGPYASESYEILSLRATVLEEVDDSARSMVPTRALMCSGKFALNIRSTIPKYLLLAFDNDLFTFRVYKGYFRMVKINELYDKSQAETQHAESPTSTSQKVSERDTSGLSANSTTSTEAIRTHSVLLSP</sequence>
<reference evidence="2 3" key="1">
    <citation type="submission" date="2017-03" db="EMBL/GenBank/DDBJ databases">
        <title>Genomes of endolithic fungi from Antarctica.</title>
        <authorList>
            <person name="Coleine C."/>
            <person name="Masonjones S."/>
            <person name="Stajich J.E."/>
        </authorList>
    </citation>
    <scope>NUCLEOTIDE SEQUENCE [LARGE SCALE GENOMIC DNA]</scope>
    <source>
        <strain evidence="2 3">CCFEE 5187</strain>
    </source>
</reference>
<feature type="compositionally biased region" description="Polar residues" evidence="1">
    <location>
        <begin position="91"/>
        <end position="105"/>
    </location>
</feature>
<proteinExistence type="predicted"/>
<protein>
    <submittedName>
        <fullName evidence="2">Uncharacterized protein</fullName>
    </submittedName>
</protein>